<reference evidence="1 2" key="1">
    <citation type="journal article" date="2019" name="ISME J.">
        <title>Insights into ecological role of a new deltaproteobacterial order Candidatus Acidulodesulfobacterales by metagenomics and metatranscriptomics.</title>
        <authorList>
            <person name="Tan S."/>
            <person name="Liu J."/>
            <person name="Fang Y."/>
            <person name="Hedlund B.P."/>
            <person name="Lian Z.H."/>
            <person name="Huang L.Y."/>
            <person name="Li J.T."/>
            <person name="Huang L.N."/>
            <person name="Li W.J."/>
            <person name="Jiang H.C."/>
            <person name="Dong H.L."/>
            <person name="Shu W.S."/>
        </authorList>
    </citation>
    <scope>NUCLEOTIDE SEQUENCE [LARGE SCALE GENOMIC DNA]</scope>
    <source>
        <strain evidence="1">AP1</strain>
    </source>
</reference>
<comment type="caution">
    <text evidence="1">The sequence shown here is derived from an EMBL/GenBank/DDBJ whole genome shotgun (WGS) entry which is preliminary data.</text>
</comment>
<evidence type="ECO:0000313" key="1">
    <source>
        <dbReference type="EMBL" id="RZD19569.1"/>
    </source>
</evidence>
<dbReference type="Proteomes" id="UP000319296">
    <property type="component" value="Unassembled WGS sequence"/>
</dbReference>
<gene>
    <name evidence="1" type="ORF">EVG15_01425</name>
</gene>
<evidence type="ECO:0000313" key="2">
    <source>
        <dbReference type="Proteomes" id="UP000319296"/>
    </source>
</evidence>
<proteinExistence type="predicted"/>
<dbReference type="EMBL" id="SGBB01000001">
    <property type="protein sequence ID" value="RZD19569.1"/>
    <property type="molecule type" value="Genomic_DNA"/>
</dbReference>
<name>A0A519BQR3_9DELT</name>
<accession>A0A519BQR3</accession>
<dbReference type="AlphaFoldDB" id="A0A519BQR3"/>
<protein>
    <submittedName>
        <fullName evidence="1">Uncharacterized protein</fullName>
    </submittedName>
</protein>
<organism evidence="1 2">
    <name type="scientific">Candidatus Acididesulfobacter diazotrophicus</name>
    <dbReference type="NCBI Taxonomy" id="2597226"/>
    <lineage>
        <taxon>Bacteria</taxon>
        <taxon>Deltaproteobacteria</taxon>
        <taxon>Candidatus Acidulodesulfobacterales</taxon>
        <taxon>Candidatus Acididesulfobacter</taxon>
    </lineage>
</organism>
<sequence>MPEIKKRKNSKFYQYDVMVDGVRYRGSCHTDDKSLVGKIASIKTLSDEDINKLTKNLITFVNANKNLTPADSSESKRINKSDNS</sequence>